<comment type="caution">
    <text evidence="1">The sequence shown here is derived from an EMBL/GenBank/DDBJ whole genome shotgun (WGS) entry which is preliminary data.</text>
</comment>
<sequence>MPDLDREALVQLKCLTGISEAPAMSLPLEKAVGLPIGLPLIATRGADGSLLESAIQI</sequence>
<dbReference type="EMBL" id="JBHSDK010000021">
    <property type="protein sequence ID" value="MFC4336726.1"/>
    <property type="molecule type" value="Genomic_DNA"/>
</dbReference>
<reference evidence="2" key="1">
    <citation type="journal article" date="2019" name="Int. J. Syst. Evol. Microbiol.">
        <title>The Global Catalogue of Microorganisms (GCM) 10K type strain sequencing project: providing services to taxonomists for standard genome sequencing and annotation.</title>
        <authorList>
            <consortium name="The Broad Institute Genomics Platform"/>
            <consortium name="The Broad Institute Genome Sequencing Center for Infectious Disease"/>
            <person name="Wu L."/>
            <person name="Ma J."/>
        </authorList>
    </citation>
    <scope>NUCLEOTIDE SEQUENCE [LARGE SCALE GENOMIC DNA]</scope>
    <source>
        <strain evidence="2">IBRC-M 10908</strain>
    </source>
</reference>
<keyword evidence="2" id="KW-1185">Reference proteome</keyword>
<accession>A0ABV8U1M4</accession>
<protein>
    <recommendedName>
        <fullName evidence="3">Amidase</fullName>
    </recommendedName>
</protein>
<dbReference type="InterPro" id="IPR036928">
    <property type="entry name" value="AS_sf"/>
</dbReference>
<dbReference type="Gene3D" id="3.90.1300.10">
    <property type="entry name" value="Amidase signature (AS) domain"/>
    <property type="match status" value="1"/>
</dbReference>
<evidence type="ECO:0000313" key="2">
    <source>
        <dbReference type="Proteomes" id="UP001595823"/>
    </source>
</evidence>
<evidence type="ECO:0000313" key="1">
    <source>
        <dbReference type="EMBL" id="MFC4336726.1"/>
    </source>
</evidence>
<dbReference type="RefSeq" id="WP_380622923.1">
    <property type="nucleotide sequence ID" value="NZ_JBHSDK010000021.1"/>
</dbReference>
<proteinExistence type="predicted"/>
<evidence type="ECO:0008006" key="3">
    <source>
        <dbReference type="Google" id="ProtNLM"/>
    </source>
</evidence>
<dbReference type="Proteomes" id="UP001595823">
    <property type="component" value="Unassembled WGS sequence"/>
</dbReference>
<organism evidence="1 2">
    <name type="scientific">Salininema proteolyticum</name>
    <dbReference type="NCBI Taxonomy" id="1607685"/>
    <lineage>
        <taxon>Bacteria</taxon>
        <taxon>Bacillati</taxon>
        <taxon>Actinomycetota</taxon>
        <taxon>Actinomycetes</taxon>
        <taxon>Glycomycetales</taxon>
        <taxon>Glycomycetaceae</taxon>
        <taxon>Salininema</taxon>
    </lineage>
</organism>
<gene>
    <name evidence="1" type="ORF">ACFPET_16115</name>
</gene>
<dbReference type="SUPFAM" id="SSF75304">
    <property type="entry name" value="Amidase signature (AS) enzymes"/>
    <property type="match status" value="1"/>
</dbReference>
<name>A0ABV8U1M4_9ACTN</name>